<proteinExistence type="predicted"/>
<name>X1GCL3_9ZZZZ</name>
<dbReference type="AlphaFoldDB" id="X1GCL3"/>
<evidence type="ECO:0000313" key="1">
    <source>
        <dbReference type="EMBL" id="GAH39344.1"/>
    </source>
</evidence>
<accession>X1GCL3</accession>
<dbReference type="EMBL" id="BARU01012288">
    <property type="protein sequence ID" value="GAH39344.1"/>
    <property type="molecule type" value="Genomic_DNA"/>
</dbReference>
<protein>
    <submittedName>
        <fullName evidence="1">Uncharacterized protein</fullName>
    </submittedName>
</protein>
<organism evidence="1">
    <name type="scientific">marine sediment metagenome</name>
    <dbReference type="NCBI Taxonomy" id="412755"/>
    <lineage>
        <taxon>unclassified sequences</taxon>
        <taxon>metagenomes</taxon>
        <taxon>ecological metagenomes</taxon>
    </lineage>
</organism>
<reference evidence="1" key="1">
    <citation type="journal article" date="2014" name="Front. Microbiol.">
        <title>High frequency of phylogenetically diverse reductive dehalogenase-homologous genes in deep subseafloor sedimentary metagenomes.</title>
        <authorList>
            <person name="Kawai M."/>
            <person name="Futagami T."/>
            <person name="Toyoda A."/>
            <person name="Takaki Y."/>
            <person name="Nishi S."/>
            <person name="Hori S."/>
            <person name="Arai W."/>
            <person name="Tsubouchi T."/>
            <person name="Morono Y."/>
            <person name="Uchiyama I."/>
            <person name="Ito T."/>
            <person name="Fujiyama A."/>
            <person name="Inagaki F."/>
            <person name="Takami H."/>
        </authorList>
    </citation>
    <scope>NUCLEOTIDE SEQUENCE</scope>
    <source>
        <strain evidence="1">Expedition CK06-06</strain>
    </source>
</reference>
<feature type="non-terminal residue" evidence="1">
    <location>
        <position position="1"/>
    </location>
</feature>
<sequence>LLTQSNIKNIMSYKRKKMKFPFKVVGKKINQDLKFQIQELLTNY</sequence>
<gene>
    <name evidence="1" type="ORF">S03H2_22725</name>
</gene>
<comment type="caution">
    <text evidence="1">The sequence shown here is derived from an EMBL/GenBank/DDBJ whole genome shotgun (WGS) entry which is preliminary data.</text>
</comment>